<dbReference type="PROSITE" id="PS51503">
    <property type="entry name" value="HIG1"/>
    <property type="match status" value="1"/>
</dbReference>
<accession>A0AAD3CFI7</accession>
<organism evidence="7 8">
    <name type="scientific">Chaetoceros tenuissimus</name>
    <dbReference type="NCBI Taxonomy" id="426638"/>
    <lineage>
        <taxon>Eukaryota</taxon>
        <taxon>Sar</taxon>
        <taxon>Stramenopiles</taxon>
        <taxon>Ochrophyta</taxon>
        <taxon>Bacillariophyta</taxon>
        <taxon>Coscinodiscophyceae</taxon>
        <taxon>Chaetocerotophycidae</taxon>
        <taxon>Chaetocerotales</taxon>
        <taxon>Chaetocerotaceae</taxon>
        <taxon>Chaetoceros</taxon>
    </lineage>
</organism>
<sequence>MPSLTPTERSSEATGAAMHDGLIAGFLTMIPSSAAVYAAMRSQKFVRATNWQSRTALVIMPPLFAFGFTAEMKLGQSMEEMAAQAKHSKEVTERAQNIHEENKQALQRKKTDAALEKKLHALYKQSVEESVVRIVPGDTLSLHHRVANFWQENPFKILALVGTPTVLYIFKGQNSNKHLQLQSKLMHSRVFGQFAVITMLLSLMGFKTYMDSHGKYITQYEADARVEDMKRMRVDLLNRIEMDKKINAKREAMLKHEKMDTKNKTITVNNVDALGHA</sequence>
<evidence type="ECO:0000256" key="2">
    <source>
        <dbReference type="ARBA" id="ARBA00022692"/>
    </source>
</evidence>
<keyword evidence="8" id="KW-1185">Reference proteome</keyword>
<dbReference type="GO" id="GO:0005739">
    <property type="term" value="C:mitochondrion"/>
    <property type="evidence" value="ECO:0007669"/>
    <property type="project" value="UniProtKB-SubCell"/>
</dbReference>
<comment type="caution">
    <text evidence="7">The sequence shown here is derived from an EMBL/GenBank/DDBJ whole genome shotgun (WGS) entry which is preliminary data.</text>
</comment>
<keyword evidence="3 5" id="KW-1133">Transmembrane helix</keyword>
<dbReference type="Proteomes" id="UP001054902">
    <property type="component" value="Unassembled WGS sequence"/>
</dbReference>
<feature type="transmembrane region" description="Helical" evidence="5">
    <location>
        <begin position="21"/>
        <end position="39"/>
    </location>
</feature>
<proteinExistence type="predicted"/>
<evidence type="ECO:0000256" key="3">
    <source>
        <dbReference type="ARBA" id="ARBA00022989"/>
    </source>
</evidence>
<name>A0AAD3CFI7_9STRA</name>
<feature type="domain" description="HIG1" evidence="6">
    <location>
        <begin position="127"/>
        <end position="218"/>
    </location>
</feature>
<evidence type="ECO:0000256" key="4">
    <source>
        <dbReference type="ARBA" id="ARBA00023136"/>
    </source>
</evidence>
<dbReference type="InterPro" id="IPR007667">
    <property type="entry name" value="Hypoxia_induced_domain"/>
</dbReference>
<evidence type="ECO:0000313" key="8">
    <source>
        <dbReference type="Proteomes" id="UP001054902"/>
    </source>
</evidence>
<evidence type="ECO:0000256" key="5">
    <source>
        <dbReference type="SAM" id="Phobius"/>
    </source>
</evidence>
<gene>
    <name evidence="7" type="ORF">CTEN210_00644</name>
</gene>
<evidence type="ECO:0000313" key="7">
    <source>
        <dbReference type="EMBL" id="GFH44170.1"/>
    </source>
</evidence>
<dbReference type="AlphaFoldDB" id="A0AAD3CFI7"/>
<feature type="transmembrane region" description="Helical" evidence="5">
    <location>
        <begin position="190"/>
        <end position="210"/>
    </location>
</feature>
<keyword evidence="4 5" id="KW-0472">Membrane</keyword>
<dbReference type="Pfam" id="PF04588">
    <property type="entry name" value="HIG_1_N"/>
    <property type="match status" value="1"/>
</dbReference>
<keyword evidence="2 5" id="KW-0812">Transmembrane</keyword>
<feature type="transmembrane region" description="Helical" evidence="5">
    <location>
        <begin position="153"/>
        <end position="170"/>
    </location>
</feature>
<protein>
    <recommendedName>
        <fullName evidence="6">HIG1 domain-containing protein</fullName>
    </recommendedName>
</protein>
<evidence type="ECO:0000256" key="1">
    <source>
        <dbReference type="ARBA" id="ARBA00004173"/>
    </source>
</evidence>
<reference evidence="7 8" key="1">
    <citation type="journal article" date="2021" name="Sci. Rep.">
        <title>The genome of the diatom Chaetoceros tenuissimus carries an ancient integrated fragment of an extant virus.</title>
        <authorList>
            <person name="Hongo Y."/>
            <person name="Kimura K."/>
            <person name="Takaki Y."/>
            <person name="Yoshida Y."/>
            <person name="Baba S."/>
            <person name="Kobayashi G."/>
            <person name="Nagasaki K."/>
            <person name="Hano T."/>
            <person name="Tomaru Y."/>
        </authorList>
    </citation>
    <scope>NUCLEOTIDE SEQUENCE [LARGE SCALE GENOMIC DNA]</scope>
    <source>
        <strain evidence="7 8">NIES-3715</strain>
    </source>
</reference>
<dbReference type="EMBL" id="BLLK01000019">
    <property type="protein sequence ID" value="GFH44170.1"/>
    <property type="molecule type" value="Genomic_DNA"/>
</dbReference>
<evidence type="ECO:0000259" key="6">
    <source>
        <dbReference type="PROSITE" id="PS51503"/>
    </source>
</evidence>
<comment type="subcellular location">
    <subcellularLocation>
        <location evidence="1">Mitochondrion</location>
    </subcellularLocation>
</comment>